<feature type="compositionally biased region" description="Polar residues" evidence="2">
    <location>
        <begin position="63"/>
        <end position="75"/>
    </location>
</feature>
<feature type="region of interest" description="Disordered" evidence="2">
    <location>
        <begin position="625"/>
        <end position="647"/>
    </location>
</feature>
<evidence type="ECO:0000256" key="1">
    <source>
        <dbReference type="SAM" id="Coils"/>
    </source>
</evidence>
<feature type="compositionally biased region" description="Polar residues" evidence="2">
    <location>
        <begin position="1"/>
        <end position="10"/>
    </location>
</feature>
<keyword evidence="1" id="KW-0175">Coiled coil</keyword>
<feature type="region of interest" description="Disordered" evidence="2">
    <location>
        <begin position="279"/>
        <end position="302"/>
    </location>
</feature>
<evidence type="ECO:0000256" key="2">
    <source>
        <dbReference type="SAM" id="MobiDB-lite"/>
    </source>
</evidence>
<accession>A0A9P8C5P9</accession>
<organism evidence="3 4">
    <name type="scientific">Amylocarpus encephaloides</name>
    <dbReference type="NCBI Taxonomy" id="45428"/>
    <lineage>
        <taxon>Eukaryota</taxon>
        <taxon>Fungi</taxon>
        <taxon>Dikarya</taxon>
        <taxon>Ascomycota</taxon>
        <taxon>Pezizomycotina</taxon>
        <taxon>Leotiomycetes</taxon>
        <taxon>Helotiales</taxon>
        <taxon>Helotiales incertae sedis</taxon>
        <taxon>Amylocarpus</taxon>
    </lineage>
</organism>
<dbReference type="AlphaFoldDB" id="A0A9P8C5P9"/>
<evidence type="ECO:0000313" key="3">
    <source>
        <dbReference type="EMBL" id="KAG9234913.1"/>
    </source>
</evidence>
<proteinExistence type="predicted"/>
<protein>
    <recommendedName>
        <fullName evidence="5">Cep57 centrosome microtubule-binding domain-containing protein</fullName>
    </recommendedName>
</protein>
<feature type="coiled-coil region" evidence="1">
    <location>
        <begin position="920"/>
        <end position="947"/>
    </location>
</feature>
<comment type="caution">
    <text evidence="3">The sequence shown here is derived from an EMBL/GenBank/DDBJ whole genome shotgun (WGS) entry which is preliminary data.</text>
</comment>
<feature type="compositionally biased region" description="Polar residues" evidence="2">
    <location>
        <begin position="25"/>
        <end position="38"/>
    </location>
</feature>
<sequence>MSTIESNNSFTGAGTRARRGREQSRVQNNTAYSVASSTGSNHGTISSSESSTGTASTYDLPQLNPNINFGDNTTKSSGRLSLKGFESAQTATFDPIRDEADSSTPNFHFHAHLNSQSNSGSLKADSTGKLSLKSVSIKSARLSGHDFDIHVTNHSNTNHSKKSGRSARLMDSGAEFDLGHSQLTNKTGRSTKSMGSTAEFNLNDCRLINRSTRSVCSDLEFDLGPPPTNKPTQSVDPVSEGVDFDLDTRQTKESAPLTRPVGSEAEDIDTFHSNISARLGGEVRPDTDNTHHTDISHRSAESKISEAGLAVRRSRNIAVQNIDDTTTPKYTPPTFSNYMKPEVVTARSSVNSTATIHNREKETPELRTTAKRYGRFSTKKPDASVQINTSVLGKAFAGFSDSESNHSATVESARSAEPARSIQTFGMNETVETTQRINTATTETARSHTRKAYEKDEDLTNATHLLCNLAGEGSFLQTASKEVPTITLNSEPSNYTLFGLERPKNSRFVRAVAKTQSPQAAPITRSSIPSNPSSKKRNTIHPVPVELPRHGHHMLEPQHNDENATPCPSKEQILARKRSQSLRQNVQAALNNTNPTQKSFIFGDRPSSSSSSATLTNDVPAFAQPQKSHEVKIAKSSNNNASDRPVDSNIVPIDEREIIERIDILKGRLQRSEADNSHRENRILELEQTVADYGASRRAQQEHIEALEHQLNQQVHYETKLSSQQEYIRKLEHDLAISASQQQQIQVLEQQVARSETTSQNRIIELERKLAQAQTENSTQGKYIERVEHHYNQIEADNATLKEHTKQLERQCSFYESEQKRHQTFDQQLTRLGTERSVQEEQIRGLHEQLNHMKNEYTAQQDKLNLSHEQASLQRIEISNFRDLSAQQQRSIDELNLVVENAYATHTELTKKAKAATESNEQIYKSYKKTKNEIKLLQKNLSEYREQVHERCHTSSSTYKKRQITDDPDATLRPSMHPQQALSQIRKGLKMERNTLRGMWRDISFHMHNLDPEYNMRGRKALEADRKVLDGAISNMSDCLYKLKDVTVAFDMVLNDEEDEN</sequence>
<name>A0A9P8C5P9_9HELO</name>
<evidence type="ECO:0008006" key="5">
    <source>
        <dbReference type="Google" id="ProtNLM"/>
    </source>
</evidence>
<gene>
    <name evidence="3" type="ORF">BJ875DRAFT_460348</name>
</gene>
<feature type="compositionally biased region" description="Polar residues" evidence="2">
    <location>
        <begin position="514"/>
        <end position="533"/>
    </location>
</feature>
<feature type="region of interest" description="Disordered" evidence="2">
    <location>
        <begin position="1"/>
        <end position="75"/>
    </location>
</feature>
<dbReference type="Proteomes" id="UP000824998">
    <property type="component" value="Unassembled WGS sequence"/>
</dbReference>
<dbReference type="OrthoDB" id="76453at2759"/>
<reference evidence="3" key="1">
    <citation type="journal article" date="2021" name="IMA Fungus">
        <title>Genomic characterization of three marine fungi, including Emericellopsis atlantica sp. nov. with signatures of a generalist lifestyle and marine biomass degradation.</title>
        <authorList>
            <person name="Hagestad O.C."/>
            <person name="Hou L."/>
            <person name="Andersen J.H."/>
            <person name="Hansen E.H."/>
            <person name="Altermark B."/>
            <person name="Li C."/>
            <person name="Kuhnert E."/>
            <person name="Cox R.J."/>
            <person name="Crous P.W."/>
            <person name="Spatafora J.W."/>
            <person name="Lail K."/>
            <person name="Amirebrahimi M."/>
            <person name="Lipzen A."/>
            <person name="Pangilinan J."/>
            <person name="Andreopoulos W."/>
            <person name="Hayes R.D."/>
            <person name="Ng V."/>
            <person name="Grigoriev I.V."/>
            <person name="Jackson S.A."/>
            <person name="Sutton T.D.S."/>
            <person name="Dobson A.D.W."/>
            <person name="Rama T."/>
        </authorList>
    </citation>
    <scope>NUCLEOTIDE SEQUENCE</scope>
    <source>
        <strain evidence="3">TRa018bII</strain>
    </source>
</reference>
<dbReference type="EMBL" id="MU251447">
    <property type="protein sequence ID" value="KAG9234913.1"/>
    <property type="molecule type" value="Genomic_DNA"/>
</dbReference>
<feature type="compositionally biased region" description="Low complexity" evidence="2">
    <location>
        <begin position="39"/>
        <end position="57"/>
    </location>
</feature>
<feature type="region of interest" description="Disordered" evidence="2">
    <location>
        <begin position="952"/>
        <end position="983"/>
    </location>
</feature>
<keyword evidence="4" id="KW-1185">Reference proteome</keyword>
<feature type="region of interest" description="Disordered" evidence="2">
    <location>
        <begin position="514"/>
        <end position="545"/>
    </location>
</feature>
<feature type="compositionally biased region" description="Basic and acidic residues" evidence="2">
    <location>
        <begin position="281"/>
        <end position="302"/>
    </location>
</feature>
<feature type="coiled-coil region" evidence="1">
    <location>
        <begin position="738"/>
        <end position="863"/>
    </location>
</feature>
<evidence type="ECO:0000313" key="4">
    <source>
        <dbReference type="Proteomes" id="UP000824998"/>
    </source>
</evidence>